<dbReference type="PIRSF" id="PIRSF002741">
    <property type="entry name" value="MppA"/>
    <property type="match status" value="1"/>
</dbReference>
<evidence type="ECO:0000256" key="4">
    <source>
        <dbReference type="SAM" id="MobiDB-lite"/>
    </source>
</evidence>
<dbReference type="GO" id="GO:0015833">
    <property type="term" value="P:peptide transport"/>
    <property type="evidence" value="ECO:0007669"/>
    <property type="project" value="TreeGrafter"/>
</dbReference>
<dbReference type="Gene3D" id="3.10.105.10">
    <property type="entry name" value="Dipeptide-binding Protein, Domain 3"/>
    <property type="match status" value="1"/>
</dbReference>
<dbReference type="Gene3D" id="3.40.190.10">
    <property type="entry name" value="Periplasmic binding protein-like II"/>
    <property type="match status" value="1"/>
</dbReference>
<dbReference type="PANTHER" id="PTHR30290:SF9">
    <property type="entry name" value="OLIGOPEPTIDE-BINDING PROTEIN APPA"/>
    <property type="match status" value="1"/>
</dbReference>
<name>A0A4R5KXZ6_9BACL</name>
<dbReference type="RefSeq" id="WP_133224780.1">
    <property type="nucleotide sequence ID" value="NZ_SMRT01000001.1"/>
</dbReference>
<sequence length="520" mass="57447">MKKISRLLTSSLLVLSLAVGCSNNGSKSTDNPNDKASTASTNESASVLVGIKGPVLSLDPANYRDRLTESVLRNVFDGLVTVDEKGVIKPAIAESWENTTPTEWVFKLRKDVKFHDGTALKAEDVKFTFDRILKENGIDGKTSPRKGLLEGVKEVQVVDDYTVKFVLNNPWPILLTMLPLQQIIPKAYAEKVGDKGLAEKPVGAGPFKLVKAKMDERIEMARFDDYYGGAPKIKNLAFDVIPEASSRIGALKAGEVQRIHDLSPSLSKTLMADPEIDVKTVEGTRVYMLQMNVQKAPFDNVKVRQAMNHAVNMDAIIDKILNNYATRLAGPMLSNAFALDTSLKPYEYSPEKAKQLLAEAGYPKGFPVVIDSDANNKEVAEAVAAQLRDSGIEASTRVWDVGVLKPMLLKGERQMFMGDWGNSTLDPFDFLNPNFITKDRANYSQYSNPRVDELLKQGATEIDAEKRKAIYKEAQQLIYKDAPWVFGFSKKEIEAGVKKLQGWSPTPDGSLYMSKASVSK</sequence>
<dbReference type="GO" id="GO:0043190">
    <property type="term" value="C:ATP-binding cassette (ABC) transporter complex"/>
    <property type="evidence" value="ECO:0007669"/>
    <property type="project" value="InterPro"/>
</dbReference>
<dbReference type="GO" id="GO:1904680">
    <property type="term" value="F:peptide transmembrane transporter activity"/>
    <property type="evidence" value="ECO:0007669"/>
    <property type="project" value="TreeGrafter"/>
</dbReference>
<evidence type="ECO:0000313" key="7">
    <source>
        <dbReference type="EMBL" id="TDG00089.1"/>
    </source>
</evidence>
<evidence type="ECO:0000256" key="2">
    <source>
        <dbReference type="ARBA" id="ARBA00022448"/>
    </source>
</evidence>
<keyword evidence="8" id="KW-1185">Reference proteome</keyword>
<dbReference type="EMBL" id="SMRT01000001">
    <property type="protein sequence ID" value="TDG00089.1"/>
    <property type="molecule type" value="Genomic_DNA"/>
</dbReference>
<dbReference type="Proteomes" id="UP000295636">
    <property type="component" value="Unassembled WGS sequence"/>
</dbReference>
<evidence type="ECO:0000313" key="8">
    <source>
        <dbReference type="Proteomes" id="UP000295636"/>
    </source>
</evidence>
<evidence type="ECO:0000256" key="5">
    <source>
        <dbReference type="SAM" id="SignalP"/>
    </source>
</evidence>
<evidence type="ECO:0000259" key="6">
    <source>
        <dbReference type="Pfam" id="PF00496"/>
    </source>
</evidence>
<evidence type="ECO:0000256" key="1">
    <source>
        <dbReference type="ARBA" id="ARBA00005695"/>
    </source>
</evidence>
<comment type="caution">
    <text evidence="7">The sequence shown here is derived from an EMBL/GenBank/DDBJ whole genome shotgun (WGS) entry which is preliminary data.</text>
</comment>
<proteinExistence type="inferred from homology"/>
<protein>
    <submittedName>
        <fullName evidence="7">ABC transporter substrate-binding protein</fullName>
    </submittedName>
</protein>
<dbReference type="InterPro" id="IPR000914">
    <property type="entry name" value="SBP_5_dom"/>
</dbReference>
<dbReference type="Gene3D" id="3.90.76.10">
    <property type="entry name" value="Dipeptide-binding Protein, Domain 1"/>
    <property type="match status" value="1"/>
</dbReference>
<dbReference type="Pfam" id="PF00496">
    <property type="entry name" value="SBP_bac_5"/>
    <property type="match status" value="1"/>
</dbReference>
<evidence type="ECO:0000256" key="3">
    <source>
        <dbReference type="ARBA" id="ARBA00022729"/>
    </source>
</evidence>
<dbReference type="OrthoDB" id="9796817at2"/>
<gene>
    <name evidence="7" type="ORF">E1757_00075</name>
</gene>
<dbReference type="InterPro" id="IPR030678">
    <property type="entry name" value="Peptide/Ni-bd"/>
</dbReference>
<dbReference type="AlphaFoldDB" id="A0A4R5KXZ6"/>
<keyword evidence="2" id="KW-0813">Transport</keyword>
<dbReference type="InterPro" id="IPR039424">
    <property type="entry name" value="SBP_5"/>
</dbReference>
<dbReference type="GO" id="GO:0042597">
    <property type="term" value="C:periplasmic space"/>
    <property type="evidence" value="ECO:0007669"/>
    <property type="project" value="UniProtKB-ARBA"/>
</dbReference>
<dbReference type="PANTHER" id="PTHR30290">
    <property type="entry name" value="PERIPLASMIC BINDING COMPONENT OF ABC TRANSPORTER"/>
    <property type="match status" value="1"/>
</dbReference>
<dbReference type="PROSITE" id="PS51257">
    <property type="entry name" value="PROKAR_LIPOPROTEIN"/>
    <property type="match status" value="1"/>
</dbReference>
<reference evidence="7 8" key="1">
    <citation type="submission" date="2019-03" db="EMBL/GenBank/DDBJ databases">
        <title>This is whole genome sequence of Paenibacillus sp MS74 strain.</title>
        <authorList>
            <person name="Trinh H.N."/>
        </authorList>
    </citation>
    <scope>NUCLEOTIDE SEQUENCE [LARGE SCALE GENOMIC DNA]</scope>
    <source>
        <strain evidence="7 8">MS74</strain>
    </source>
</reference>
<keyword evidence="3 5" id="KW-0732">Signal</keyword>
<feature type="chain" id="PRO_5038402297" evidence="5">
    <location>
        <begin position="22"/>
        <end position="520"/>
    </location>
</feature>
<organism evidence="7 8">
    <name type="scientific">Paenibacillus piri</name>
    <dbReference type="NCBI Taxonomy" id="2547395"/>
    <lineage>
        <taxon>Bacteria</taxon>
        <taxon>Bacillati</taxon>
        <taxon>Bacillota</taxon>
        <taxon>Bacilli</taxon>
        <taxon>Bacillales</taxon>
        <taxon>Paenibacillaceae</taxon>
        <taxon>Paenibacillus</taxon>
    </lineage>
</organism>
<feature type="region of interest" description="Disordered" evidence="4">
    <location>
        <begin position="23"/>
        <end position="43"/>
    </location>
</feature>
<accession>A0A4R5KXZ6</accession>
<comment type="similarity">
    <text evidence="1">Belongs to the bacterial solute-binding protein 5 family.</text>
</comment>
<dbReference type="SUPFAM" id="SSF53850">
    <property type="entry name" value="Periplasmic binding protein-like II"/>
    <property type="match status" value="1"/>
</dbReference>
<feature type="domain" description="Solute-binding protein family 5" evidence="6">
    <location>
        <begin position="88"/>
        <end position="438"/>
    </location>
</feature>
<feature type="signal peptide" evidence="5">
    <location>
        <begin position="1"/>
        <end position="21"/>
    </location>
</feature>